<evidence type="ECO:0000313" key="2">
    <source>
        <dbReference type="EMBL" id="MTE13306.1"/>
    </source>
</evidence>
<dbReference type="AlphaFoldDB" id="A0A6I3KX76"/>
<evidence type="ECO:0000313" key="3">
    <source>
        <dbReference type="Proteomes" id="UP000432464"/>
    </source>
</evidence>
<proteinExistence type="predicted"/>
<reference evidence="2 3" key="1">
    <citation type="submission" date="2019-11" db="EMBL/GenBank/DDBJ databases">
        <title>Nocardia sp. nov. CT2-14 isolated from soil.</title>
        <authorList>
            <person name="Kanchanasin P."/>
            <person name="Tanasupawat S."/>
            <person name="Yuki M."/>
            <person name="Kudo T."/>
        </authorList>
    </citation>
    <scope>NUCLEOTIDE SEQUENCE [LARGE SCALE GENOMIC DNA]</scope>
    <source>
        <strain evidence="2 3">CT2-14</strain>
    </source>
</reference>
<organism evidence="2 3">
    <name type="scientific">Nocardia aurantiaca</name>
    <dbReference type="NCBI Taxonomy" id="2675850"/>
    <lineage>
        <taxon>Bacteria</taxon>
        <taxon>Bacillati</taxon>
        <taxon>Actinomycetota</taxon>
        <taxon>Actinomycetes</taxon>
        <taxon>Mycobacteriales</taxon>
        <taxon>Nocardiaceae</taxon>
        <taxon>Nocardia</taxon>
    </lineage>
</organism>
<name>A0A6I3KX76_9NOCA</name>
<protein>
    <submittedName>
        <fullName evidence="2">Uncharacterized protein</fullName>
    </submittedName>
</protein>
<keyword evidence="1" id="KW-0812">Transmembrane</keyword>
<dbReference type="EMBL" id="WMBB01000004">
    <property type="protein sequence ID" value="MTE13306.1"/>
    <property type="molecule type" value="Genomic_DNA"/>
</dbReference>
<feature type="transmembrane region" description="Helical" evidence="1">
    <location>
        <begin position="39"/>
        <end position="59"/>
    </location>
</feature>
<dbReference type="Proteomes" id="UP000432464">
    <property type="component" value="Unassembled WGS sequence"/>
</dbReference>
<accession>A0A6I3KX76</accession>
<keyword evidence="3" id="KW-1185">Reference proteome</keyword>
<evidence type="ECO:0000256" key="1">
    <source>
        <dbReference type="SAM" id="Phobius"/>
    </source>
</evidence>
<keyword evidence="1" id="KW-1133">Transmembrane helix</keyword>
<dbReference type="RefSeq" id="WP_154787705.1">
    <property type="nucleotide sequence ID" value="NZ_WMBB01000004.1"/>
</dbReference>
<sequence length="61" mass="6304">MTLFMLAVGTRTGLAPILVVAGLAQLGDAAIGVGRRNWPMAVTCVGLATVHLLSAWWVAGQ</sequence>
<gene>
    <name evidence="2" type="ORF">GLP40_11025</name>
</gene>
<comment type="caution">
    <text evidence="2">The sequence shown here is derived from an EMBL/GenBank/DDBJ whole genome shotgun (WGS) entry which is preliminary data.</text>
</comment>
<keyword evidence="1" id="KW-0472">Membrane</keyword>